<comment type="caution">
    <text evidence="3">The sequence shown here is derived from an EMBL/GenBank/DDBJ whole genome shotgun (WGS) entry which is preliminary data.</text>
</comment>
<dbReference type="Proteomes" id="UP001444661">
    <property type="component" value="Unassembled WGS sequence"/>
</dbReference>
<evidence type="ECO:0000256" key="1">
    <source>
        <dbReference type="SAM" id="MobiDB-lite"/>
    </source>
</evidence>
<keyword evidence="2" id="KW-0472">Membrane</keyword>
<feature type="transmembrane region" description="Helical" evidence="2">
    <location>
        <begin position="102"/>
        <end position="124"/>
    </location>
</feature>
<keyword evidence="4" id="KW-1185">Reference proteome</keyword>
<protein>
    <submittedName>
        <fullName evidence="3">Uncharacterized protein</fullName>
    </submittedName>
</protein>
<dbReference type="EMBL" id="JAQQWK010000001">
    <property type="protein sequence ID" value="KAK8055560.1"/>
    <property type="molecule type" value="Genomic_DNA"/>
</dbReference>
<feature type="transmembrane region" description="Helical" evidence="2">
    <location>
        <begin position="74"/>
        <end position="96"/>
    </location>
</feature>
<organism evidence="3 4">
    <name type="scientific">Apiospora rasikravindrae</name>
    <dbReference type="NCBI Taxonomy" id="990691"/>
    <lineage>
        <taxon>Eukaryota</taxon>
        <taxon>Fungi</taxon>
        <taxon>Dikarya</taxon>
        <taxon>Ascomycota</taxon>
        <taxon>Pezizomycotina</taxon>
        <taxon>Sordariomycetes</taxon>
        <taxon>Xylariomycetidae</taxon>
        <taxon>Amphisphaeriales</taxon>
        <taxon>Apiosporaceae</taxon>
        <taxon>Apiospora</taxon>
    </lineage>
</organism>
<keyword evidence="2" id="KW-1133">Transmembrane helix</keyword>
<proteinExistence type="predicted"/>
<gene>
    <name evidence="3" type="ORF">PG993_000787</name>
</gene>
<name>A0ABR1U9K1_9PEZI</name>
<feature type="compositionally biased region" description="Acidic residues" evidence="1">
    <location>
        <begin position="152"/>
        <end position="161"/>
    </location>
</feature>
<reference evidence="3 4" key="1">
    <citation type="submission" date="2023-01" db="EMBL/GenBank/DDBJ databases">
        <title>Analysis of 21 Apiospora genomes using comparative genomics revels a genus with tremendous synthesis potential of carbohydrate active enzymes and secondary metabolites.</title>
        <authorList>
            <person name="Sorensen T."/>
        </authorList>
    </citation>
    <scope>NUCLEOTIDE SEQUENCE [LARGE SCALE GENOMIC DNA]</scope>
    <source>
        <strain evidence="3 4">CBS 33761</strain>
    </source>
</reference>
<evidence type="ECO:0000256" key="2">
    <source>
        <dbReference type="SAM" id="Phobius"/>
    </source>
</evidence>
<sequence length="161" mass="18630">MQSQNSHESRPLDLAKIAHECFWLFVAIPIILIIYFAIIRPFDQKMKKKRNDRSHNKINPYLDSEMRRATPCMVAAFILLVLVNLAFIVAVQVYSMETMEPYLLPLVLLIFGIAIFGDLVLFLAKTRSERKYLRTQPEADYMEPEKPFADNNDGDDESSMV</sequence>
<accession>A0ABR1U9K1</accession>
<feature type="transmembrane region" description="Helical" evidence="2">
    <location>
        <begin position="22"/>
        <end position="42"/>
    </location>
</feature>
<evidence type="ECO:0000313" key="3">
    <source>
        <dbReference type="EMBL" id="KAK8055560.1"/>
    </source>
</evidence>
<keyword evidence="2" id="KW-0812">Transmembrane</keyword>
<evidence type="ECO:0000313" key="4">
    <source>
        <dbReference type="Proteomes" id="UP001444661"/>
    </source>
</evidence>
<feature type="region of interest" description="Disordered" evidence="1">
    <location>
        <begin position="135"/>
        <end position="161"/>
    </location>
</feature>